<feature type="transmembrane region" description="Helical" evidence="10">
    <location>
        <begin position="492"/>
        <end position="510"/>
    </location>
</feature>
<evidence type="ECO:0000256" key="7">
    <source>
        <dbReference type="ARBA" id="ARBA00022989"/>
    </source>
</evidence>
<feature type="transmembrane region" description="Helical" evidence="10">
    <location>
        <begin position="582"/>
        <end position="602"/>
    </location>
</feature>
<accession>A0A1R2BHZ7</accession>
<feature type="transmembrane region" description="Helical" evidence="10">
    <location>
        <begin position="668"/>
        <end position="692"/>
    </location>
</feature>
<dbReference type="AlphaFoldDB" id="A0A1R2BHZ7"/>
<keyword evidence="9" id="KW-0961">Cell wall biogenesis/degradation</keyword>
<dbReference type="PANTHER" id="PTHR22914:SF9">
    <property type="entry name" value="CHITIN SYNTHASE 1"/>
    <property type="match status" value="1"/>
</dbReference>
<reference evidence="11 12" key="1">
    <citation type="submission" date="2016-11" db="EMBL/GenBank/DDBJ databases">
        <title>The macronuclear genome of Stentor coeruleus: a giant cell with tiny introns.</title>
        <authorList>
            <person name="Slabodnick M."/>
            <person name="Ruby J.G."/>
            <person name="Reiff S.B."/>
            <person name="Swart E.C."/>
            <person name="Gosai S."/>
            <person name="Prabakaran S."/>
            <person name="Witkowska E."/>
            <person name="Larue G.E."/>
            <person name="Fisher S."/>
            <person name="Freeman R.M."/>
            <person name="Gunawardena J."/>
            <person name="Chu W."/>
            <person name="Stover N.A."/>
            <person name="Gregory B.D."/>
            <person name="Nowacki M."/>
            <person name="Derisi J."/>
            <person name="Roy S.W."/>
            <person name="Marshall W.F."/>
            <person name="Sood P."/>
        </authorList>
    </citation>
    <scope>NUCLEOTIDE SEQUENCE [LARGE SCALE GENOMIC DNA]</scope>
    <source>
        <strain evidence="11">WM001</strain>
    </source>
</reference>
<dbReference type="InterPro" id="IPR004835">
    <property type="entry name" value="Chitin_synth"/>
</dbReference>
<evidence type="ECO:0000256" key="6">
    <source>
        <dbReference type="ARBA" id="ARBA00022692"/>
    </source>
</evidence>
<feature type="transmembrane region" description="Helical" evidence="10">
    <location>
        <begin position="553"/>
        <end position="570"/>
    </location>
</feature>
<evidence type="ECO:0000313" key="11">
    <source>
        <dbReference type="EMBL" id="OMJ76407.1"/>
    </source>
</evidence>
<dbReference type="Proteomes" id="UP000187209">
    <property type="component" value="Unassembled WGS sequence"/>
</dbReference>
<evidence type="ECO:0000256" key="5">
    <source>
        <dbReference type="ARBA" id="ARBA00022679"/>
    </source>
</evidence>
<feature type="transmembrane region" description="Helical" evidence="10">
    <location>
        <begin position="451"/>
        <end position="472"/>
    </location>
</feature>
<keyword evidence="5" id="KW-0808">Transferase</keyword>
<dbReference type="GO" id="GO:0005886">
    <property type="term" value="C:plasma membrane"/>
    <property type="evidence" value="ECO:0007669"/>
    <property type="project" value="UniProtKB-SubCell"/>
</dbReference>
<comment type="subcellular location">
    <subcellularLocation>
        <location evidence="1">Cell membrane</location>
        <topology evidence="1">Multi-pass membrane protein</topology>
    </subcellularLocation>
</comment>
<evidence type="ECO:0000256" key="4">
    <source>
        <dbReference type="ARBA" id="ARBA00022676"/>
    </source>
</evidence>
<comment type="caution">
    <text evidence="11">The sequence shown here is derived from an EMBL/GenBank/DDBJ whole genome shotgun (WGS) entry which is preliminary data.</text>
</comment>
<evidence type="ECO:0000256" key="1">
    <source>
        <dbReference type="ARBA" id="ARBA00004651"/>
    </source>
</evidence>
<keyword evidence="8 10" id="KW-0472">Membrane</keyword>
<dbReference type="EMBL" id="MPUH01000633">
    <property type="protein sequence ID" value="OMJ76407.1"/>
    <property type="molecule type" value="Genomic_DNA"/>
</dbReference>
<dbReference type="GO" id="GO:0071555">
    <property type="term" value="P:cell wall organization"/>
    <property type="evidence" value="ECO:0007669"/>
    <property type="project" value="UniProtKB-KW"/>
</dbReference>
<dbReference type="Pfam" id="PF01644">
    <property type="entry name" value="Chitin_synth_1"/>
    <property type="match status" value="2"/>
</dbReference>
<evidence type="ECO:0000256" key="3">
    <source>
        <dbReference type="ARBA" id="ARBA00022475"/>
    </source>
</evidence>
<feature type="transmembrane region" description="Helical" evidence="10">
    <location>
        <begin position="522"/>
        <end position="546"/>
    </location>
</feature>
<protein>
    <recommendedName>
        <fullName evidence="2">chitin synthase</fullName>
        <ecNumber evidence="2">2.4.1.16</ecNumber>
    </recommendedName>
</protein>
<dbReference type="Gene3D" id="3.90.550.10">
    <property type="entry name" value="Spore Coat Polysaccharide Biosynthesis Protein SpsA, Chain A"/>
    <property type="match status" value="1"/>
</dbReference>
<dbReference type="SUPFAM" id="SSF53448">
    <property type="entry name" value="Nucleotide-diphospho-sugar transferases"/>
    <property type="match status" value="1"/>
</dbReference>
<keyword evidence="7 10" id="KW-1133">Transmembrane helix</keyword>
<evidence type="ECO:0000256" key="10">
    <source>
        <dbReference type="SAM" id="Phobius"/>
    </source>
</evidence>
<sequence>MTSSISFGELKYRHIVMYKEILDESNINQELIQECLIKAQKIEILNSKNSDHNEINNLFQHSNYEFLIAVTMYEEEPELFLKTMIAINKNIHSMDKDLKKKVAVVVIVDGIKPFQKSYNNSCYKGLFDLNEIYKDNNIYEGSDKAKLEKLLSFDYGMEILEEKRVDLEYSLQTQRRGDSIIHESCQLSEGIIMRVKAERLGAYCFENEISFKDGLSKMQVYFCVKQKNQRKLNSHLWFFRAFCNKAKPNFVFFIDVGTEPEEDALEKLYHTFKEDDNIAGVCGEIIPRSKDEHCTDILFQTQAVEYKFAHIFDKSLESLIGYITVLPGAFSGYKYSALHTNEHDGPLWGYYFQDFRKPYMMNCYMSNIYLAEDRVLCMALFTKAKQRYILRYNRYARAYTDPPNDYDTLLLQRRRWINGSWFALIDAIRNCEKIFATNHNYCRKIFFIIEIFYYFGNVFYSFFIIGGFYLTLSICLRKQFPSGPNAKELNSVGLAMLGIYLLMLLCNIILSLGSDIRKSKKAFWALSLFYSIYMILLLVLLLFFFIKYLDSEYVWIPTVVIFGFYIILLYMNSCITTISKGIIQYLLTIPTYINIFTIYAVCNIHDCSWGNRPGASESDSEKKREGKTSKNAHELFRAYYVIFWLIGNSAFAYILDALNVSGKSYSNYIFYVSMGGLAILVIRFIGAFIFLFPAKYRICKFNNKSLQDRRNLQGNNGNIVVPQK</sequence>
<evidence type="ECO:0000256" key="9">
    <source>
        <dbReference type="ARBA" id="ARBA00023316"/>
    </source>
</evidence>
<dbReference type="InterPro" id="IPR029044">
    <property type="entry name" value="Nucleotide-diphossugar_trans"/>
</dbReference>
<dbReference type="GO" id="GO:0006031">
    <property type="term" value="P:chitin biosynthetic process"/>
    <property type="evidence" value="ECO:0007669"/>
    <property type="project" value="TreeGrafter"/>
</dbReference>
<dbReference type="EC" id="2.4.1.16" evidence="2"/>
<dbReference type="PANTHER" id="PTHR22914">
    <property type="entry name" value="CHITIN SYNTHASE"/>
    <property type="match status" value="1"/>
</dbReference>
<name>A0A1R2BHZ7_9CILI</name>
<evidence type="ECO:0000256" key="8">
    <source>
        <dbReference type="ARBA" id="ARBA00023136"/>
    </source>
</evidence>
<dbReference type="OrthoDB" id="312677at2759"/>
<proteinExistence type="predicted"/>
<keyword evidence="12" id="KW-1185">Reference proteome</keyword>
<keyword evidence="4" id="KW-0328">Glycosyltransferase</keyword>
<keyword evidence="6 10" id="KW-0812">Transmembrane</keyword>
<feature type="transmembrane region" description="Helical" evidence="10">
    <location>
        <begin position="638"/>
        <end position="656"/>
    </location>
</feature>
<organism evidence="11 12">
    <name type="scientific">Stentor coeruleus</name>
    <dbReference type="NCBI Taxonomy" id="5963"/>
    <lineage>
        <taxon>Eukaryota</taxon>
        <taxon>Sar</taxon>
        <taxon>Alveolata</taxon>
        <taxon>Ciliophora</taxon>
        <taxon>Postciliodesmatophora</taxon>
        <taxon>Heterotrichea</taxon>
        <taxon>Heterotrichida</taxon>
        <taxon>Stentoridae</taxon>
        <taxon>Stentor</taxon>
    </lineage>
</organism>
<evidence type="ECO:0000256" key="2">
    <source>
        <dbReference type="ARBA" id="ARBA00012543"/>
    </source>
</evidence>
<dbReference type="GO" id="GO:0004100">
    <property type="term" value="F:chitin synthase activity"/>
    <property type="evidence" value="ECO:0007669"/>
    <property type="project" value="UniProtKB-EC"/>
</dbReference>
<evidence type="ECO:0000313" key="12">
    <source>
        <dbReference type="Proteomes" id="UP000187209"/>
    </source>
</evidence>
<gene>
    <name evidence="11" type="ORF">SteCoe_24239</name>
</gene>
<keyword evidence="3" id="KW-1003">Cell membrane</keyword>